<evidence type="ECO:0000313" key="2">
    <source>
        <dbReference type="EMBL" id="QCD45472.1"/>
    </source>
</evidence>
<proteinExistence type="predicted"/>
<dbReference type="AlphaFoldDB" id="A0A6G5QIM2"/>
<protein>
    <submittedName>
        <fullName evidence="2">Oxidoreductase, Gfo/Idh/MocA family</fullName>
    </submittedName>
</protein>
<evidence type="ECO:0000313" key="3">
    <source>
        <dbReference type="Proteomes" id="UP000503264"/>
    </source>
</evidence>
<dbReference type="PANTHER" id="PTHR43377:SF1">
    <property type="entry name" value="BILIVERDIN REDUCTASE A"/>
    <property type="match status" value="1"/>
</dbReference>
<dbReference type="EMBL" id="CP012542">
    <property type="protein sequence ID" value="QCD45472.1"/>
    <property type="molecule type" value="Genomic_DNA"/>
</dbReference>
<reference evidence="2 3" key="1">
    <citation type="submission" date="2016-07" db="EMBL/GenBank/DDBJ databases">
        <title>Comparative genomics of the Campylobacter concisus group.</title>
        <authorList>
            <person name="Miller W.G."/>
            <person name="Yee E."/>
            <person name="Chapman M.H."/>
            <person name="Huynh S."/>
            <person name="Bono J.L."/>
            <person name="On S.L.W."/>
            <person name="StLeger J."/>
            <person name="Foster G."/>
            <person name="Parker C.T."/>
        </authorList>
    </citation>
    <scope>NUCLEOTIDE SEQUENCE [LARGE SCALE GENOMIC DNA]</scope>
    <source>
        <strain evidence="2 3">CCUG 21559</strain>
    </source>
</reference>
<dbReference type="Gene3D" id="3.40.50.720">
    <property type="entry name" value="NAD(P)-binding Rossmann-like Domain"/>
    <property type="match status" value="1"/>
</dbReference>
<gene>
    <name evidence="2" type="ORF">CMUC_1723</name>
</gene>
<organism evidence="2 3">
    <name type="scientific">Campylobacter mucosalis CCUG 21559</name>
    <dbReference type="NCBI Taxonomy" id="1032067"/>
    <lineage>
        <taxon>Bacteria</taxon>
        <taxon>Pseudomonadati</taxon>
        <taxon>Campylobacterota</taxon>
        <taxon>Epsilonproteobacteria</taxon>
        <taxon>Campylobacterales</taxon>
        <taxon>Campylobacteraceae</taxon>
        <taxon>Campylobacter</taxon>
    </lineage>
</organism>
<dbReference type="RefSeq" id="WP_171994192.1">
    <property type="nucleotide sequence ID" value="NZ_CP012542.1"/>
</dbReference>
<dbReference type="PANTHER" id="PTHR43377">
    <property type="entry name" value="BILIVERDIN REDUCTASE A"/>
    <property type="match status" value="1"/>
</dbReference>
<accession>A0A6G5QIM2</accession>
<dbReference type="InterPro" id="IPR000683">
    <property type="entry name" value="Gfo/Idh/MocA-like_OxRdtase_N"/>
</dbReference>
<sequence length="290" mass="32755">MKLKVGIVGYKNGGKAHYSELRRSDKFEVCGIFEEDGVDEYCRAQTYSDFKQFIENSKPQALVLCLDENDVFKAYCECIKHCKNILISRPICKTQDELSQMKYLSLKNETKTALCLSSRFNPVILSLLKALKKDDEIFSIEIFNSTNKKDANIINELTLCDIDLAKLIANSDIHELDCSFTNRANSKSSDNAMIKIKFKNQILASITNSLTSQLNRHFVVVNATSGAYFADLIGLKLHQLNESGQINLKVNSEISELKVLYDEFFGLIYNAKNDTIALLDDAIKIRGFIS</sequence>
<name>A0A6G5QIM2_9BACT</name>
<dbReference type="SUPFAM" id="SSF51735">
    <property type="entry name" value="NAD(P)-binding Rossmann-fold domains"/>
    <property type="match status" value="1"/>
</dbReference>
<dbReference type="InterPro" id="IPR051450">
    <property type="entry name" value="Gfo/Idh/MocA_Oxidoreductases"/>
</dbReference>
<dbReference type="Gene3D" id="3.30.360.10">
    <property type="entry name" value="Dihydrodipicolinate Reductase, domain 2"/>
    <property type="match status" value="1"/>
</dbReference>
<dbReference type="GO" id="GO:0000166">
    <property type="term" value="F:nucleotide binding"/>
    <property type="evidence" value="ECO:0007669"/>
    <property type="project" value="InterPro"/>
</dbReference>
<dbReference type="Proteomes" id="UP000503264">
    <property type="component" value="Chromosome"/>
</dbReference>
<dbReference type="InterPro" id="IPR036291">
    <property type="entry name" value="NAD(P)-bd_dom_sf"/>
</dbReference>
<dbReference type="Pfam" id="PF01408">
    <property type="entry name" value="GFO_IDH_MocA"/>
    <property type="match status" value="1"/>
</dbReference>
<evidence type="ECO:0000259" key="1">
    <source>
        <dbReference type="Pfam" id="PF01408"/>
    </source>
</evidence>
<keyword evidence="3" id="KW-1185">Reference proteome</keyword>
<feature type="domain" description="Gfo/Idh/MocA-like oxidoreductase N-terminal" evidence="1">
    <location>
        <begin position="3"/>
        <end position="105"/>
    </location>
</feature>